<evidence type="ECO:0000313" key="7">
    <source>
        <dbReference type="EMBL" id="GLR65251.1"/>
    </source>
</evidence>
<dbReference type="InterPro" id="IPR017687">
    <property type="entry name" value="BamB"/>
</dbReference>
<comment type="function">
    <text evidence="4">Part of the outer membrane protein assembly complex, which is involved in assembly and insertion of beta-barrel proteins into the outer membrane.</text>
</comment>
<dbReference type="Gene3D" id="2.130.10.10">
    <property type="entry name" value="YVTN repeat-like/Quinoprotein amine dehydrogenase"/>
    <property type="match status" value="1"/>
</dbReference>
<dbReference type="PANTHER" id="PTHR34512:SF30">
    <property type="entry name" value="OUTER MEMBRANE PROTEIN ASSEMBLY FACTOR BAMB"/>
    <property type="match status" value="1"/>
</dbReference>
<comment type="subunit">
    <text evidence="4">Part of the Bam complex.</text>
</comment>
<proteinExistence type="inferred from homology"/>
<evidence type="ECO:0000256" key="2">
    <source>
        <dbReference type="ARBA" id="ARBA00023136"/>
    </source>
</evidence>
<accession>A0ABQ6A2X4</accession>
<evidence type="ECO:0000256" key="3">
    <source>
        <dbReference type="ARBA" id="ARBA00023237"/>
    </source>
</evidence>
<comment type="subcellular location">
    <subcellularLocation>
        <location evidence="4">Cell outer membrane</location>
        <topology evidence="4">Lipid-anchor</topology>
    </subcellularLocation>
</comment>
<reference evidence="8" key="1">
    <citation type="journal article" date="2019" name="Int. J. Syst. Evol. Microbiol.">
        <title>The Global Catalogue of Microorganisms (GCM) 10K type strain sequencing project: providing services to taxonomists for standard genome sequencing and annotation.</title>
        <authorList>
            <consortium name="The Broad Institute Genomics Platform"/>
            <consortium name="The Broad Institute Genome Sequencing Center for Infectious Disease"/>
            <person name="Wu L."/>
            <person name="Ma J."/>
        </authorList>
    </citation>
    <scope>NUCLEOTIDE SEQUENCE [LARGE SCALE GENOMIC DNA]</scope>
    <source>
        <strain evidence="8">NBRC 100033</strain>
    </source>
</reference>
<keyword evidence="4" id="KW-0449">Lipoprotein</keyword>
<organism evidence="7 8">
    <name type="scientific">Marinospirillum insulare</name>
    <dbReference type="NCBI Taxonomy" id="217169"/>
    <lineage>
        <taxon>Bacteria</taxon>
        <taxon>Pseudomonadati</taxon>
        <taxon>Pseudomonadota</taxon>
        <taxon>Gammaproteobacteria</taxon>
        <taxon>Oceanospirillales</taxon>
        <taxon>Oceanospirillaceae</taxon>
        <taxon>Marinospirillum</taxon>
    </lineage>
</organism>
<keyword evidence="3 4" id="KW-0998">Cell outer membrane</keyword>
<keyword evidence="4" id="KW-0564">Palmitate</keyword>
<evidence type="ECO:0000256" key="5">
    <source>
        <dbReference type="SAM" id="SignalP"/>
    </source>
</evidence>
<evidence type="ECO:0000256" key="1">
    <source>
        <dbReference type="ARBA" id="ARBA00022729"/>
    </source>
</evidence>
<comment type="caution">
    <text evidence="7">The sequence shown here is derived from an EMBL/GenBank/DDBJ whole genome shotgun (WGS) entry which is preliminary data.</text>
</comment>
<evidence type="ECO:0000313" key="8">
    <source>
        <dbReference type="Proteomes" id="UP001156682"/>
    </source>
</evidence>
<dbReference type="InterPro" id="IPR011047">
    <property type="entry name" value="Quinoprotein_ADH-like_sf"/>
</dbReference>
<sequence>MPKALLKKSLVKGASLGLALLLAGCSSLPEPQYPPADLPKTTGKQQLVSEWKDHSGYGERWRGYELMPALDGDLLVAADAQGLVQAFDLSISGFFKSDLLWSQELDQGVSAGLTLADGNLYLATQNGELLSLDARTGNTNWQVKLSSEALTPAQVKDNLLVVLAADGQLTALDTVTGRQLWTYASVMPSLSLRGSSTPSLTSLQSFTGLANGKLVAIDNNNGQVRWQSRIAQPSGRTDIERLVDVRGQAKEAQGLLLVNSYQGQTHALDPFTGRSRWSRDLSSYHAPAVLNNQVFVVDEASRIHALDLYSGTSLWTQDALYGRELTEPVILENSLVVADYQGYLHLLDPKTGEVTGRKGFDLDGIRALPIVNNNRLLVHSIRGRLGLFTLKK</sequence>
<comment type="similarity">
    <text evidence="4">Belongs to the BamB family.</text>
</comment>
<dbReference type="Pfam" id="PF13360">
    <property type="entry name" value="PQQ_2"/>
    <property type="match status" value="1"/>
</dbReference>
<dbReference type="InterPro" id="IPR015943">
    <property type="entry name" value="WD40/YVTN_repeat-like_dom_sf"/>
</dbReference>
<feature type="signal peptide" evidence="5">
    <location>
        <begin position="1"/>
        <end position="29"/>
    </location>
</feature>
<feature type="chain" id="PRO_5045198434" description="Outer membrane protein assembly factor BamB" evidence="5">
    <location>
        <begin position="30"/>
        <end position="392"/>
    </location>
</feature>
<dbReference type="PANTHER" id="PTHR34512">
    <property type="entry name" value="CELL SURFACE PROTEIN"/>
    <property type="match status" value="1"/>
</dbReference>
<keyword evidence="1 4" id="KW-0732">Signal</keyword>
<dbReference type="RefSeq" id="WP_036239649.1">
    <property type="nucleotide sequence ID" value="NZ_BSOR01000079.1"/>
</dbReference>
<dbReference type="Proteomes" id="UP001156682">
    <property type="component" value="Unassembled WGS sequence"/>
</dbReference>
<dbReference type="PROSITE" id="PS51257">
    <property type="entry name" value="PROKAR_LIPOPROTEIN"/>
    <property type="match status" value="1"/>
</dbReference>
<keyword evidence="2 4" id="KW-0472">Membrane</keyword>
<evidence type="ECO:0000259" key="6">
    <source>
        <dbReference type="Pfam" id="PF13360"/>
    </source>
</evidence>
<protein>
    <recommendedName>
        <fullName evidence="4">Outer membrane protein assembly factor BamB</fullName>
    </recommendedName>
</protein>
<dbReference type="SUPFAM" id="SSF50998">
    <property type="entry name" value="Quinoprotein alcohol dehydrogenase-like"/>
    <property type="match status" value="1"/>
</dbReference>
<dbReference type="EMBL" id="BSOR01000079">
    <property type="protein sequence ID" value="GLR65251.1"/>
    <property type="molecule type" value="Genomic_DNA"/>
</dbReference>
<dbReference type="HAMAP" id="MF_00923">
    <property type="entry name" value="OM_assembly_BamB"/>
    <property type="match status" value="1"/>
</dbReference>
<dbReference type="SMART" id="SM00564">
    <property type="entry name" value="PQQ"/>
    <property type="match status" value="7"/>
</dbReference>
<feature type="domain" description="Pyrrolo-quinoline quinone repeat" evidence="6">
    <location>
        <begin position="99"/>
        <end position="317"/>
    </location>
</feature>
<dbReference type="NCBIfam" id="TIGR03300">
    <property type="entry name" value="assembly_YfgL"/>
    <property type="match status" value="1"/>
</dbReference>
<gene>
    <name evidence="4 7" type="primary">bamB</name>
    <name evidence="7" type="ORF">GCM10007878_26900</name>
</gene>
<dbReference type="InterPro" id="IPR002372">
    <property type="entry name" value="PQQ_rpt_dom"/>
</dbReference>
<dbReference type="InterPro" id="IPR018391">
    <property type="entry name" value="PQQ_b-propeller_rpt"/>
</dbReference>
<keyword evidence="8" id="KW-1185">Reference proteome</keyword>
<name>A0ABQ6A2X4_9GAMM</name>
<evidence type="ECO:0000256" key="4">
    <source>
        <dbReference type="HAMAP-Rule" id="MF_00923"/>
    </source>
</evidence>